<dbReference type="InterPro" id="IPR050834">
    <property type="entry name" value="Glycosyltransf_2"/>
</dbReference>
<dbReference type="AlphaFoldDB" id="A0A951QBB7"/>
<evidence type="ECO:0000313" key="2">
    <source>
        <dbReference type="EMBL" id="MBW4658734.1"/>
    </source>
</evidence>
<sequence length="361" mass="41203">MMSTHEMDNEAVSHEARDLQISICISTYQRPEGLRRLLDGLDRLTFTQISPPAIEVIVVDNDASRSANEFCENRKHSFKWSLKYDHELQQGVSYTRNRTIANTSEDSDFIVIIDDDEVPVAEWLEELLLTQQQYNADVVSGPVLAHFEGDNVPQWIEQGKFFEPHRYPTGQPINVAFTNNVLIRSSILKGLEQVFDERLAIKGAEDTYLFMRLRKDGYHIVWSDEAIVYEWIPQSRTNLKWLLQRGYWGWSSYSLFEKELYPSLYLQTLRFIKGCGLIVAGALALIPSAFKGKYKLSQALLNLYRGAGTLSGLLGFQGEWLNAEETSGLLSYILTLRTLVSRAKLWALKLSPLNVKATRGI</sequence>
<name>A0A951QBB7_9CYAN</name>
<proteinExistence type="predicted"/>
<dbReference type="Pfam" id="PF00535">
    <property type="entry name" value="Glycos_transf_2"/>
    <property type="match status" value="1"/>
</dbReference>
<organism evidence="2 3">
    <name type="scientific">Drouetiella hepatica Uher 2000/2452</name>
    <dbReference type="NCBI Taxonomy" id="904376"/>
    <lineage>
        <taxon>Bacteria</taxon>
        <taxon>Bacillati</taxon>
        <taxon>Cyanobacteriota</taxon>
        <taxon>Cyanophyceae</taxon>
        <taxon>Oculatellales</taxon>
        <taxon>Oculatellaceae</taxon>
        <taxon>Drouetiella</taxon>
    </lineage>
</organism>
<dbReference type="PANTHER" id="PTHR43685">
    <property type="entry name" value="GLYCOSYLTRANSFERASE"/>
    <property type="match status" value="1"/>
</dbReference>
<dbReference type="Proteomes" id="UP000757435">
    <property type="component" value="Unassembled WGS sequence"/>
</dbReference>
<dbReference type="PANTHER" id="PTHR43685:SF2">
    <property type="entry name" value="GLYCOSYLTRANSFERASE 2-LIKE DOMAIN-CONTAINING PROTEIN"/>
    <property type="match status" value="1"/>
</dbReference>
<reference evidence="2" key="2">
    <citation type="journal article" date="2022" name="Microbiol. Resour. Announc.">
        <title>Metagenome Sequencing to Explore Phylogenomics of Terrestrial Cyanobacteria.</title>
        <authorList>
            <person name="Ward R.D."/>
            <person name="Stajich J.E."/>
            <person name="Johansen J.R."/>
            <person name="Huntemann M."/>
            <person name="Clum A."/>
            <person name="Foster B."/>
            <person name="Foster B."/>
            <person name="Roux S."/>
            <person name="Palaniappan K."/>
            <person name="Varghese N."/>
            <person name="Mukherjee S."/>
            <person name="Reddy T.B.K."/>
            <person name="Daum C."/>
            <person name="Copeland A."/>
            <person name="Chen I.A."/>
            <person name="Ivanova N.N."/>
            <person name="Kyrpides N.C."/>
            <person name="Shapiro N."/>
            <person name="Eloe-Fadrosh E.A."/>
            <person name="Pietrasiak N."/>
        </authorList>
    </citation>
    <scope>NUCLEOTIDE SEQUENCE</scope>
    <source>
        <strain evidence="2">UHER 2000/2452</strain>
    </source>
</reference>
<dbReference type="InterPro" id="IPR029044">
    <property type="entry name" value="Nucleotide-diphossugar_trans"/>
</dbReference>
<evidence type="ECO:0000313" key="3">
    <source>
        <dbReference type="Proteomes" id="UP000757435"/>
    </source>
</evidence>
<accession>A0A951QBB7</accession>
<dbReference type="Gene3D" id="3.90.550.10">
    <property type="entry name" value="Spore Coat Polysaccharide Biosynthesis Protein SpsA, Chain A"/>
    <property type="match status" value="1"/>
</dbReference>
<evidence type="ECO:0000259" key="1">
    <source>
        <dbReference type="Pfam" id="PF00535"/>
    </source>
</evidence>
<protein>
    <submittedName>
        <fullName evidence="2">Glycosyltransferase</fullName>
    </submittedName>
</protein>
<gene>
    <name evidence="2" type="ORF">KME15_08670</name>
</gene>
<dbReference type="SUPFAM" id="SSF53448">
    <property type="entry name" value="Nucleotide-diphospho-sugar transferases"/>
    <property type="match status" value="1"/>
</dbReference>
<feature type="domain" description="Glycosyltransferase 2-like" evidence="1">
    <location>
        <begin position="22"/>
        <end position="187"/>
    </location>
</feature>
<dbReference type="InterPro" id="IPR001173">
    <property type="entry name" value="Glyco_trans_2-like"/>
</dbReference>
<reference evidence="2" key="1">
    <citation type="submission" date="2021-05" db="EMBL/GenBank/DDBJ databases">
        <authorList>
            <person name="Pietrasiak N."/>
            <person name="Ward R."/>
            <person name="Stajich J.E."/>
            <person name="Kurbessoian T."/>
        </authorList>
    </citation>
    <scope>NUCLEOTIDE SEQUENCE</scope>
    <source>
        <strain evidence="2">UHER 2000/2452</strain>
    </source>
</reference>
<comment type="caution">
    <text evidence="2">The sequence shown here is derived from an EMBL/GenBank/DDBJ whole genome shotgun (WGS) entry which is preliminary data.</text>
</comment>
<dbReference type="EMBL" id="JAHHHD010000007">
    <property type="protein sequence ID" value="MBW4658734.1"/>
    <property type="molecule type" value="Genomic_DNA"/>
</dbReference>